<gene>
    <name evidence="2" type="ORF">AVDCRST_MAG68-1725</name>
</gene>
<feature type="compositionally biased region" description="Basic residues" evidence="1">
    <location>
        <begin position="618"/>
        <end position="637"/>
    </location>
</feature>
<feature type="compositionally biased region" description="Basic and acidic residues" evidence="1">
    <location>
        <begin position="90"/>
        <end position="110"/>
    </location>
</feature>
<feature type="compositionally biased region" description="Low complexity" evidence="1">
    <location>
        <begin position="56"/>
        <end position="65"/>
    </location>
</feature>
<feature type="compositionally biased region" description="Basic residues" evidence="1">
    <location>
        <begin position="469"/>
        <end position="507"/>
    </location>
</feature>
<evidence type="ECO:0000256" key="1">
    <source>
        <dbReference type="SAM" id="MobiDB-lite"/>
    </source>
</evidence>
<feature type="compositionally biased region" description="Basic residues" evidence="1">
    <location>
        <begin position="218"/>
        <end position="248"/>
    </location>
</feature>
<organism evidence="2">
    <name type="scientific">uncultured Gemmatimonadota bacterium</name>
    <dbReference type="NCBI Taxonomy" id="203437"/>
    <lineage>
        <taxon>Bacteria</taxon>
        <taxon>Pseudomonadati</taxon>
        <taxon>Gemmatimonadota</taxon>
        <taxon>environmental samples</taxon>
    </lineage>
</organism>
<feature type="compositionally biased region" description="Basic residues" evidence="1">
    <location>
        <begin position="373"/>
        <end position="383"/>
    </location>
</feature>
<feature type="compositionally biased region" description="Basic residues" evidence="1">
    <location>
        <begin position="111"/>
        <end position="125"/>
    </location>
</feature>
<feature type="region of interest" description="Disordered" evidence="1">
    <location>
        <begin position="1"/>
        <end position="165"/>
    </location>
</feature>
<proteinExistence type="predicted"/>
<accession>A0A6J4K353</accession>
<feature type="compositionally biased region" description="Gly residues" evidence="1">
    <location>
        <begin position="1"/>
        <end position="13"/>
    </location>
</feature>
<feature type="compositionally biased region" description="Low complexity" evidence="1">
    <location>
        <begin position="657"/>
        <end position="666"/>
    </location>
</feature>
<feature type="compositionally biased region" description="Basic and acidic residues" evidence="1">
    <location>
        <begin position="195"/>
        <end position="211"/>
    </location>
</feature>
<feature type="compositionally biased region" description="Basic residues" evidence="1">
    <location>
        <begin position="138"/>
        <end position="158"/>
    </location>
</feature>
<name>A0A6J4K353_9BACT</name>
<feature type="non-terminal residue" evidence="2">
    <location>
        <position position="741"/>
    </location>
</feature>
<keyword evidence="2" id="KW-0326">Glycosidase</keyword>
<dbReference type="EMBL" id="CADCTW010000001">
    <property type="protein sequence ID" value="CAA9294512.1"/>
    <property type="molecule type" value="Genomic_DNA"/>
</dbReference>
<dbReference type="GO" id="GO:0008422">
    <property type="term" value="F:beta-glucosidase activity"/>
    <property type="evidence" value="ECO:0007669"/>
    <property type="project" value="UniProtKB-EC"/>
</dbReference>
<feature type="compositionally biased region" description="Low complexity" evidence="1">
    <location>
        <begin position="72"/>
        <end position="87"/>
    </location>
</feature>
<protein>
    <submittedName>
        <fullName evidence="2">GH3</fullName>
        <ecNumber evidence="2">3.2.1.21</ecNumber>
    </submittedName>
</protein>
<keyword evidence="2" id="KW-0378">Hydrolase</keyword>
<feature type="compositionally biased region" description="Basic and acidic residues" evidence="1">
    <location>
        <begin position="397"/>
        <end position="418"/>
    </location>
</feature>
<evidence type="ECO:0000313" key="2">
    <source>
        <dbReference type="EMBL" id="CAA9294512.1"/>
    </source>
</evidence>
<sequence length="741" mass="79466">EVHRGSAGGGARGLGFRPDAGGFAAGADDLGGEGGADDPAHPGGRGGQGRARARQRAPGFGEAARGAGGPARGVAAQRGGRVADAGGLARTDRRDPGRGREPHAAADPRAVRHRLRARGQLHARRHDLPPQPGDGGHLRPRAGPARRRGHGRRGHRLRPSLELRARAGRGAPAALGALLRDVRRGPAGGVAAGARDGDGDAARRPRGRHAEALPGLRRAAHRPRPHPRRPHAAGRPRARPPALRRRGAGRGARGDGQLGGDRRRAAARQPLLADGRAARRAGLRRSGGDRLGGRHLPPHASPGGGHAQGRRAHGGGGGDRHEHDPARLRLRGPPAGAGARGHHPGEPRGRVGAPHPRAQGRAGAVRFTPSRSRPARALRHGRGGGRGEAGGARVHHPAPERRRAAAEKGRARPGDRPRRQLAHRPQRRLDAQLAGHRRVALPAGFAHAAAGHAAPRQRRALRRWLALHGPHRHRRRRPRRRRRGRGGGRHRRRRVRRVGGRHRRPHPSRAAASPGGGDPGHRHPRRPGAGGGPPAHHQPRGGPRVRRGDGVLAGDARRRRHRRRPVRRPQPGRQAPLHLPAPPQSPAHVRPRAHGNAGPGDGPPRHGLQPPVGVRPRPQLHHLRLLRPARLRRGRPRRFPDGGGHRHQHRGPRRPGDGTPLHAPALRLRHPARPPPARLPQGGPAARRLAHRHLSPLHRRPALHRPRRPPYPGARRLRRDGGGPQSHLPRPGPGRGRRSEV</sequence>
<dbReference type="EC" id="3.2.1.21" evidence="2"/>
<reference evidence="2" key="1">
    <citation type="submission" date="2020-02" db="EMBL/GenBank/DDBJ databases">
        <authorList>
            <person name="Meier V. D."/>
        </authorList>
    </citation>
    <scope>NUCLEOTIDE SEQUENCE</scope>
    <source>
        <strain evidence="2">AVDCRST_MAG68</strain>
    </source>
</reference>
<feature type="compositionally biased region" description="Gly residues" evidence="1">
    <location>
        <begin position="249"/>
        <end position="259"/>
    </location>
</feature>
<feature type="region of interest" description="Disordered" evidence="1">
    <location>
        <begin position="465"/>
        <end position="741"/>
    </location>
</feature>
<feature type="non-terminal residue" evidence="2">
    <location>
        <position position="1"/>
    </location>
</feature>
<feature type="compositionally biased region" description="Basic residues" evidence="1">
    <location>
        <begin position="688"/>
        <end position="708"/>
    </location>
</feature>
<feature type="compositionally biased region" description="Basic residues" evidence="1">
    <location>
        <begin position="557"/>
        <end position="567"/>
    </location>
</feature>
<dbReference type="AlphaFoldDB" id="A0A6J4K353"/>
<feature type="compositionally biased region" description="Basic and acidic residues" evidence="1">
    <location>
        <begin position="318"/>
        <end position="327"/>
    </location>
</feature>
<feature type="compositionally biased region" description="Low complexity" evidence="1">
    <location>
        <begin position="19"/>
        <end position="28"/>
    </location>
</feature>
<feature type="region of interest" description="Disordered" evidence="1">
    <location>
        <begin position="188"/>
        <end position="427"/>
    </location>
</feature>